<accession>A0AAV0EL00</accession>
<dbReference type="EMBL" id="CAMAPF010000934">
    <property type="protein sequence ID" value="CAH9124538.1"/>
    <property type="molecule type" value="Genomic_DNA"/>
</dbReference>
<organism evidence="2 3">
    <name type="scientific">Cuscuta epithymum</name>
    <dbReference type="NCBI Taxonomy" id="186058"/>
    <lineage>
        <taxon>Eukaryota</taxon>
        <taxon>Viridiplantae</taxon>
        <taxon>Streptophyta</taxon>
        <taxon>Embryophyta</taxon>
        <taxon>Tracheophyta</taxon>
        <taxon>Spermatophyta</taxon>
        <taxon>Magnoliopsida</taxon>
        <taxon>eudicotyledons</taxon>
        <taxon>Gunneridae</taxon>
        <taxon>Pentapetalae</taxon>
        <taxon>asterids</taxon>
        <taxon>lamiids</taxon>
        <taxon>Solanales</taxon>
        <taxon>Convolvulaceae</taxon>
        <taxon>Cuscuteae</taxon>
        <taxon>Cuscuta</taxon>
        <taxon>Cuscuta subgen. Cuscuta</taxon>
    </lineage>
</organism>
<dbReference type="AlphaFoldDB" id="A0AAV0EL00"/>
<feature type="chain" id="PRO_5043885969" evidence="1">
    <location>
        <begin position="28"/>
        <end position="163"/>
    </location>
</feature>
<comment type="caution">
    <text evidence="2">The sequence shown here is derived from an EMBL/GenBank/DDBJ whole genome shotgun (WGS) entry which is preliminary data.</text>
</comment>
<protein>
    <submittedName>
        <fullName evidence="2">Uncharacterized protein</fullName>
    </submittedName>
</protein>
<evidence type="ECO:0000313" key="2">
    <source>
        <dbReference type="EMBL" id="CAH9124538.1"/>
    </source>
</evidence>
<dbReference type="Proteomes" id="UP001152523">
    <property type="component" value="Unassembled WGS sequence"/>
</dbReference>
<sequence length="163" mass="18275">MAASTLSRSRVISLVIIFAIASTSTAGARERVRVEENDHRILKAMMDRCVEIFLYPFSPPPHNVVNADEARLVPRLTMYNCAALLHHLRDIAGRYTPENLQLLYEIPSFDCPWTRFGAGTDLPWAIDFSKPGVFGGGPFLYGKDNRTEIPAEDYQALKTVMDS</sequence>
<gene>
    <name evidence="2" type="ORF">CEPIT_LOCUS26054</name>
</gene>
<name>A0AAV0EL00_9ASTE</name>
<feature type="signal peptide" evidence="1">
    <location>
        <begin position="1"/>
        <end position="27"/>
    </location>
</feature>
<evidence type="ECO:0000256" key="1">
    <source>
        <dbReference type="SAM" id="SignalP"/>
    </source>
</evidence>
<evidence type="ECO:0000313" key="3">
    <source>
        <dbReference type="Proteomes" id="UP001152523"/>
    </source>
</evidence>
<reference evidence="2" key="1">
    <citation type="submission" date="2022-07" db="EMBL/GenBank/DDBJ databases">
        <authorList>
            <person name="Macas J."/>
            <person name="Novak P."/>
            <person name="Neumann P."/>
        </authorList>
    </citation>
    <scope>NUCLEOTIDE SEQUENCE</scope>
</reference>
<keyword evidence="3" id="KW-1185">Reference proteome</keyword>
<keyword evidence="1" id="KW-0732">Signal</keyword>
<proteinExistence type="predicted"/>